<dbReference type="EMBL" id="CP012644">
    <property type="protein sequence ID" value="ALJ01750.1"/>
    <property type="molecule type" value="Genomic_DNA"/>
</dbReference>
<dbReference type="Proteomes" id="UP000061382">
    <property type="component" value="Plasmid 1"/>
</dbReference>
<dbReference type="FunFam" id="2.170.130.10:FF:000008">
    <property type="entry name" value="SusC/RagA family TonB-linked outer membrane protein"/>
    <property type="match status" value="1"/>
</dbReference>
<dbReference type="InterPro" id="IPR023996">
    <property type="entry name" value="TonB-dep_OMP_SusC/RagA"/>
</dbReference>
<comment type="similarity">
    <text evidence="7">Belongs to the TonB-dependent receptor family.</text>
</comment>
<dbReference type="NCBIfam" id="TIGR04056">
    <property type="entry name" value="OMP_RagA_SusC"/>
    <property type="match status" value="1"/>
</dbReference>
<proteinExistence type="inferred from homology"/>
<dbReference type="InterPro" id="IPR012910">
    <property type="entry name" value="Plug_dom"/>
</dbReference>
<evidence type="ECO:0000256" key="6">
    <source>
        <dbReference type="ARBA" id="ARBA00023237"/>
    </source>
</evidence>
<accession>A0A0P0C8Y8</accession>
<dbReference type="PATRIC" id="fig|512763.3.peg.4700"/>
<comment type="subcellular location">
    <subcellularLocation>
        <location evidence="1 7">Cell outer membrane</location>
        <topology evidence="1 7">Multi-pass membrane protein</topology>
    </subcellularLocation>
</comment>
<dbReference type="AlphaFoldDB" id="A0A0P0C8Y8"/>
<evidence type="ECO:0000256" key="3">
    <source>
        <dbReference type="ARBA" id="ARBA00022452"/>
    </source>
</evidence>
<keyword evidence="10" id="KW-1185">Reference proteome</keyword>
<protein>
    <recommendedName>
        <fullName evidence="8">TonB-dependent receptor plug domain-containing protein</fullName>
    </recommendedName>
</protein>
<name>A0A0P0C8Y8_9BACT</name>
<feature type="domain" description="TonB-dependent receptor plug" evidence="8">
    <location>
        <begin position="53"/>
        <end position="159"/>
    </location>
</feature>
<sequence>MVPGENAELNFFYIGYEAVVVRVGAKSEINVTLVPKAESLDEVVVIGYGTTTRRDLTGSVSSVKAEEIAKTPTFSPLEAIQGRAPGIDIVRSSGSAGATPNVTIRGNRSISGSNSPLFIIDGFQGGNINDINPNDVQSIEVLKDASATAIYGSQGANGVIIVTTKRGQAGKIKVSYNAFYGVNGLTPFPERRLGEDYVQVRREAWRTGGAWASPADDRALFSNEAEWQAYQEGQWVDWVDLLMRNGKQQSHTVTVSGGSENTKAFLSAGYFEEEGMYELNDMKRYNARLNVDQKITDWAKVGLLSQITYYNRNNRRDPLSGAIAAAPLGVPYNEFGEINLYPIAGDKGIISPLADERPNAAIDNTHNTNVSLNAFLEITPLKGLSFRSNFGSRLNSSRRGEYYDARSYARRNQRTSFSSMSSSHNRFYHWDNILSYTRDFGDHSFTVTGITNYTQGDNDSFYSSGIKQQLASQLYYNLNGTEQASRSIGSEFVGSKTMSYAGRINYSYKGKYLLTLTNRIDGASRLAPGNQWASFPSIAAGWNISEESFMEKESAINLLKLRGSYGLTGNSGINEYGTQSLVSAFSNMGFGDVPAPMYRFSGRVGNPELGWENSATANIGLDVGFFNSRVSASIDVYNTETSDILFARTLPQSTGVVQVYQNIAATRNRGVELSLTTVNFDKKDFGWNSTLTFTKNKEEITELIDGKDIIGGDVDASLLLGRPLNSFYTYRKLGIWQLDEADEAALLKFGGAPFKPGDIKIEDVNGDGVITPDKDRQFIGSTAPKWVAGLRNSIRYKAFDLEVFLFARWGQTIDAEFLARYNPQGTSGSLSMFDYWTPENPTNDYPRPRRSNLSSVAGFQTLPIVEGSYFKVRNISLGYNLPKSITGKLSIERVRIYATGSNLLVYSKNDLLKDYDPEGGGAESYPINKQLVFGVNIDF</sequence>
<evidence type="ECO:0000256" key="1">
    <source>
        <dbReference type="ARBA" id="ARBA00004571"/>
    </source>
</evidence>
<dbReference type="InterPro" id="IPR037066">
    <property type="entry name" value="Plug_dom_sf"/>
</dbReference>
<dbReference type="GO" id="GO:0009279">
    <property type="term" value="C:cell outer membrane"/>
    <property type="evidence" value="ECO:0007669"/>
    <property type="project" value="UniProtKB-SubCell"/>
</dbReference>
<evidence type="ECO:0000256" key="5">
    <source>
        <dbReference type="ARBA" id="ARBA00023136"/>
    </source>
</evidence>
<evidence type="ECO:0000259" key="8">
    <source>
        <dbReference type="Pfam" id="PF07715"/>
    </source>
</evidence>
<keyword evidence="9" id="KW-0614">Plasmid</keyword>
<dbReference type="InterPro" id="IPR036942">
    <property type="entry name" value="Beta-barrel_TonB_sf"/>
</dbReference>
<geneLocation type="plasmid" evidence="9 10">
    <name>1</name>
</geneLocation>
<evidence type="ECO:0000256" key="4">
    <source>
        <dbReference type="ARBA" id="ARBA00022692"/>
    </source>
</evidence>
<reference evidence="9 10" key="1">
    <citation type="submission" date="2015-08" db="EMBL/GenBank/DDBJ databases">
        <title>Complete genome sequence of Rufibacter tibetensis strain 1351t, a radiation-resistant bacterium from tibet plateau.</title>
        <authorList>
            <person name="Dai J."/>
        </authorList>
    </citation>
    <scope>NUCLEOTIDE SEQUENCE [LARGE SCALE GENOMIC DNA]</scope>
    <source>
        <strain evidence="9 10">1351</strain>
        <plasmid evidence="9 10">1</plasmid>
    </source>
</reference>
<keyword evidence="2 7" id="KW-0813">Transport</keyword>
<keyword evidence="5 7" id="KW-0472">Membrane</keyword>
<dbReference type="Gene3D" id="2.170.130.10">
    <property type="entry name" value="TonB-dependent receptor, plug domain"/>
    <property type="match status" value="1"/>
</dbReference>
<organism evidence="9 10">
    <name type="scientific">Rufibacter tibetensis</name>
    <dbReference type="NCBI Taxonomy" id="512763"/>
    <lineage>
        <taxon>Bacteria</taxon>
        <taxon>Pseudomonadati</taxon>
        <taxon>Bacteroidota</taxon>
        <taxon>Cytophagia</taxon>
        <taxon>Cytophagales</taxon>
        <taxon>Hymenobacteraceae</taxon>
        <taxon>Rufibacter</taxon>
    </lineage>
</organism>
<dbReference type="NCBIfam" id="TIGR04057">
    <property type="entry name" value="SusC_RagA_signa"/>
    <property type="match status" value="1"/>
</dbReference>
<evidence type="ECO:0000313" key="10">
    <source>
        <dbReference type="Proteomes" id="UP000061382"/>
    </source>
</evidence>
<dbReference type="Pfam" id="PF07715">
    <property type="entry name" value="Plug"/>
    <property type="match status" value="1"/>
</dbReference>
<dbReference type="Gene3D" id="2.40.170.20">
    <property type="entry name" value="TonB-dependent receptor, beta-barrel domain"/>
    <property type="match status" value="1"/>
</dbReference>
<dbReference type="PROSITE" id="PS52016">
    <property type="entry name" value="TONB_DEPENDENT_REC_3"/>
    <property type="match status" value="1"/>
</dbReference>
<evidence type="ECO:0000256" key="7">
    <source>
        <dbReference type="PROSITE-ProRule" id="PRU01360"/>
    </source>
</evidence>
<keyword evidence="4 7" id="KW-0812">Transmembrane</keyword>
<evidence type="ECO:0000313" key="9">
    <source>
        <dbReference type="EMBL" id="ALJ01750.1"/>
    </source>
</evidence>
<evidence type="ECO:0000256" key="2">
    <source>
        <dbReference type="ARBA" id="ARBA00022448"/>
    </source>
</evidence>
<dbReference type="InterPro" id="IPR039426">
    <property type="entry name" value="TonB-dep_rcpt-like"/>
</dbReference>
<keyword evidence="3 7" id="KW-1134">Transmembrane beta strand</keyword>
<dbReference type="InterPro" id="IPR023997">
    <property type="entry name" value="TonB-dep_OMP_SusC/RagA_CS"/>
</dbReference>
<dbReference type="KEGG" id="rti:DC20_21395"/>
<gene>
    <name evidence="9" type="ORF">DC20_21395</name>
</gene>
<keyword evidence="6 7" id="KW-0998">Cell outer membrane</keyword>
<dbReference type="SUPFAM" id="SSF56935">
    <property type="entry name" value="Porins"/>
    <property type="match status" value="1"/>
</dbReference>